<evidence type="ECO:0000259" key="3">
    <source>
        <dbReference type="PROSITE" id="PS50930"/>
    </source>
</evidence>
<feature type="modified residue" description="4-aspartylphosphate" evidence="1">
    <location>
        <position position="54"/>
    </location>
</feature>
<dbReference type="EMBL" id="FUYZ01000002">
    <property type="protein sequence ID" value="SKB76010.1"/>
    <property type="molecule type" value="Genomic_DNA"/>
</dbReference>
<dbReference type="OrthoDB" id="2168082at2"/>
<dbReference type="PROSITE" id="PS50110">
    <property type="entry name" value="RESPONSE_REGULATORY"/>
    <property type="match status" value="1"/>
</dbReference>
<evidence type="ECO:0000256" key="1">
    <source>
        <dbReference type="PROSITE-ProRule" id="PRU00169"/>
    </source>
</evidence>
<dbReference type="SMART" id="SM00448">
    <property type="entry name" value="REC"/>
    <property type="match status" value="1"/>
</dbReference>
<dbReference type="GO" id="GO:0003677">
    <property type="term" value="F:DNA binding"/>
    <property type="evidence" value="ECO:0007669"/>
    <property type="project" value="InterPro"/>
</dbReference>
<evidence type="ECO:0000313" key="5">
    <source>
        <dbReference type="Proteomes" id="UP000191112"/>
    </source>
</evidence>
<dbReference type="InterPro" id="IPR046947">
    <property type="entry name" value="LytR-like"/>
</dbReference>
<dbReference type="InterPro" id="IPR011006">
    <property type="entry name" value="CheY-like_superfamily"/>
</dbReference>
<dbReference type="STRING" id="619805.SAMN05660477_01087"/>
<reference evidence="4 5" key="1">
    <citation type="submission" date="2017-02" db="EMBL/GenBank/DDBJ databases">
        <authorList>
            <person name="Peterson S.W."/>
        </authorList>
    </citation>
    <scope>NUCLEOTIDE SEQUENCE [LARGE SCALE GENOMIC DNA]</scope>
    <source>
        <strain evidence="4 5">DSM 22323</strain>
    </source>
</reference>
<sequence length="246" mass="28562">MIKTIILDDEKHCLITLEHLLKQVDDVEILAILQDSREAKAAIDSLKPDIVFLDIEMPNLTGFEVLEQFESFDFKFVFTTAYNQYAIKALKMSALDYLLKPISVEDIQELIDRFRQDQLFVSKEQLSNVYKFDKDKIQDRIALSVQEGLLFVMIEDIMYVEASGSYCNIVMKDQTKHLISKGISMFEEVLSDQPNFFRAHKSYIINLKFVKQYIRGDGGEIVMNDGKFVNISRAKKTEFLNLFQKI</sequence>
<proteinExistence type="predicted"/>
<dbReference type="Pfam" id="PF04397">
    <property type="entry name" value="LytTR"/>
    <property type="match status" value="1"/>
</dbReference>
<dbReference type="SUPFAM" id="SSF52172">
    <property type="entry name" value="CheY-like"/>
    <property type="match status" value="1"/>
</dbReference>
<feature type="domain" description="Response regulatory" evidence="2">
    <location>
        <begin position="3"/>
        <end position="115"/>
    </location>
</feature>
<dbReference type="AlphaFoldDB" id="A0A1T5DWR5"/>
<gene>
    <name evidence="4" type="ORF">SAMN05660477_01087</name>
</gene>
<dbReference type="InterPro" id="IPR007492">
    <property type="entry name" value="LytTR_DNA-bd_dom"/>
</dbReference>
<dbReference type="PROSITE" id="PS50930">
    <property type="entry name" value="HTH_LYTTR"/>
    <property type="match status" value="1"/>
</dbReference>
<dbReference type="RefSeq" id="WP_079666353.1">
    <property type="nucleotide sequence ID" value="NZ_FUYZ01000002.1"/>
</dbReference>
<name>A0A1T5DWR5_9FLAO</name>
<evidence type="ECO:0000313" key="4">
    <source>
        <dbReference type="EMBL" id="SKB76010.1"/>
    </source>
</evidence>
<accession>A0A1T5DWR5</accession>
<dbReference type="Pfam" id="PF00072">
    <property type="entry name" value="Response_reg"/>
    <property type="match status" value="1"/>
</dbReference>
<dbReference type="PANTHER" id="PTHR37299:SF1">
    <property type="entry name" value="STAGE 0 SPORULATION PROTEIN A HOMOLOG"/>
    <property type="match status" value="1"/>
</dbReference>
<feature type="domain" description="HTH LytTR-type" evidence="3">
    <location>
        <begin position="141"/>
        <end position="245"/>
    </location>
</feature>
<dbReference type="PANTHER" id="PTHR37299">
    <property type="entry name" value="TRANSCRIPTIONAL REGULATOR-RELATED"/>
    <property type="match status" value="1"/>
</dbReference>
<keyword evidence="5" id="KW-1185">Reference proteome</keyword>
<keyword evidence="1" id="KW-0597">Phosphoprotein</keyword>
<protein>
    <submittedName>
        <fullName evidence="4">Two component transcriptional regulator, LytTR family</fullName>
    </submittedName>
</protein>
<dbReference type="GO" id="GO:0000156">
    <property type="term" value="F:phosphorelay response regulator activity"/>
    <property type="evidence" value="ECO:0007669"/>
    <property type="project" value="InterPro"/>
</dbReference>
<evidence type="ECO:0000259" key="2">
    <source>
        <dbReference type="PROSITE" id="PS50110"/>
    </source>
</evidence>
<organism evidence="4 5">
    <name type="scientific">Soonwooa buanensis</name>
    <dbReference type="NCBI Taxonomy" id="619805"/>
    <lineage>
        <taxon>Bacteria</taxon>
        <taxon>Pseudomonadati</taxon>
        <taxon>Bacteroidota</taxon>
        <taxon>Flavobacteriia</taxon>
        <taxon>Flavobacteriales</taxon>
        <taxon>Weeksellaceae</taxon>
        <taxon>Chryseobacterium group</taxon>
        <taxon>Soonwooa</taxon>
    </lineage>
</organism>
<dbReference type="Gene3D" id="2.40.50.1020">
    <property type="entry name" value="LytTr DNA-binding domain"/>
    <property type="match status" value="1"/>
</dbReference>
<dbReference type="Gene3D" id="3.40.50.2300">
    <property type="match status" value="1"/>
</dbReference>
<dbReference type="Proteomes" id="UP000191112">
    <property type="component" value="Unassembled WGS sequence"/>
</dbReference>
<dbReference type="InterPro" id="IPR001789">
    <property type="entry name" value="Sig_transdc_resp-reg_receiver"/>
</dbReference>
<dbReference type="SMART" id="SM00850">
    <property type="entry name" value="LytTR"/>
    <property type="match status" value="1"/>
</dbReference>